<evidence type="ECO:0008006" key="4">
    <source>
        <dbReference type="Google" id="ProtNLM"/>
    </source>
</evidence>
<dbReference type="STRING" id="599839.J4GDC2"/>
<dbReference type="EMBL" id="HE797169">
    <property type="protein sequence ID" value="CCM04868.1"/>
    <property type="molecule type" value="Genomic_DNA"/>
</dbReference>
<protein>
    <recommendedName>
        <fullName evidence="4">Zona occludens toxin N-terminal domain-containing protein</fullName>
    </recommendedName>
</protein>
<sequence>MRPSTAVPTVPLMPFDSKSGWRMSSIPSPVSRSGTPADAETPLSSATHALEERQLLSFSDDDQAIDHENRTAPLITCEAYLRADSGSRPSQYGLLGVIRTIHDRKEQETPHENRLYINVNAPLSAIVCGVQGSGKSHTVSVILENMLIPHYRPIGRSETALAGLVLHVGEGGPSSLPNETAWLGRTSHPGVQLPRICVFVSPSSLGTMKKIYAPLGSKIEVKPLLFSEKELDAEAILSMMAVGSSDSAPLYIQTVLSILRELGENFTYARFKTKLDVHKQEFNPAQRAGLKQRMDLLEAFVNREKQQPARFAEGQLTIIDLSDPMVDPAAACTLFEIVTRQFVRADVGVSGKVLVVDEAHKYLSANKGQSGLTKALLSLIRQQRHLGMRVIISTQEPTVVPPVLLDLCGVAILHRFSSPSWWDHLVKHVSADLPEDAFDQIVKLRTGEAIVLAPAGLGLMRTLLAKQASSASGSSPLETQVLPFGRRYLIVKSRQRVTADGGASILTVAG</sequence>
<dbReference type="RefSeq" id="XP_012184151.1">
    <property type="nucleotide sequence ID" value="XM_012328761.1"/>
</dbReference>
<dbReference type="AlphaFoldDB" id="J4GDC2"/>
<dbReference type="PANTHER" id="PTHR42957">
    <property type="entry name" value="HELICASE MJ1565-RELATED"/>
    <property type="match status" value="1"/>
</dbReference>
<evidence type="ECO:0000256" key="1">
    <source>
        <dbReference type="SAM" id="MobiDB-lite"/>
    </source>
</evidence>
<feature type="region of interest" description="Disordered" evidence="1">
    <location>
        <begin position="24"/>
        <end position="43"/>
    </location>
</feature>
<organism evidence="2 3">
    <name type="scientific">Fibroporia radiculosa</name>
    <dbReference type="NCBI Taxonomy" id="599839"/>
    <lineage>
        <taxon>Eukaryota</taxon>
        <taxon>Fungi</taxon>
        <taxon>Dikarya</taxon>
        <taxon>Basidiomycota</taxon>
        <taxon>Agaricomycotina</taxon>
        <taxon>Agaricomycetes</taxon>
        <taxon>Polyporales</taxon>
        <taxon>Fibroporiaceae</taxon>
        <taxon>Fibroporia</taxon>
    </lineage>
</organism>
<dbReference type="InterPro" id="IPR027417">
    <property type="entry name" value="P-loop_NTPase"/>
</dbReference>
<keyword evidence="3" id="KW-1185">Reference proteome</keyword>
<evidence type="ECO:0000313" key="3">
    <source>
        <dbReference type="Proteomes" id="UP000006352"/>
    </source>
</evidence>
<feature type="compositionally biased region" description="Polar residues" evidence="1">
    <location>
        <begin position="25"/>
        <end position="34"/>
    </location>
</feature>
<reference evidence="2 3" key="1">
    <citation type="journal article" date="2012" name="Appl. Environ. Microbiol.">
        <title>Short-read sequencing for genomic analysis of the brown rot fungus Fibroporia radiculosa.</title>
        <authorList>
            <person name="Tang J.D."/>
            <person name="Perkins A.D."/>
            <person name="Sonstegard T.S."/>
            <person name="Schroeder S.G."/>
            <person name="Burgess S.C."/>
            <person name="Diehl S.V."/>
        </authorList>
    </citation>
    <scope>NUCLEOTIDE SEQUENCE [LARGE SCALE GENOMIC DNA]</scope>
    <source>
        <strain evidence="2 3">TFFH 294</strain>
    </source>
</reference>
<evidence type="ECO:0000313" key="2">
    <source>
        <dbReference type="EMBL" id="CCM04868.1"/>
    </source>
</evidence>
<dbReference type="SUPFAM" id="SSF52540">
    <property type="entry name" value="P-loop containing nucleoside triphosphate hydrolases"/>
    <property type="match status" value="1"/>
</dbReference>
<proteinExistence type="predicted"/>
<dbReference type="Gene3D" id="3.40.50.300">
    <property type="entry name" value="P-loop containing nucleotide triphosphate hydrolases"/>
    <property type="match status" value="1"/>
</dbReference>
<gene>
    <name evidence="2" type="ORF">FIBRA_07061</name>
</gene>
<dbReference type="Proteomes" id="UP000006352">
    <property type="component" value="Unassembled WGS sequence"/>
</dbReference>
<name>J4GDC2_9APHY</name>
<dbReference type="OrthoDB" id="2316594at2759"/>
<dbReference type="InParanoid" id="J4GDC2"/>
<dbReference type="HOGENOM" id="CLU_015256_4_0_1"/>
<dbReference type="PANTHER" id="PTHR42957:SF1">
    <property type="entry name" value="HELICASE MJ1565-RELATED"/>
    <property type="match status" value="1"/>
</dbReference>
<dbReference type="GeneID" id="24099779"/>
<accession>J4GDC2</accession>
<dbReference type="InterPro" id="IPR008571">
    <property type="entry name" value="HerA-like"/>
</dbReference>